<accession>A0AAE0NT45</accession>
<dbReference type="InterPro" id="IPR009091">
    <property type="entry name" value="RCC1/BLIP-II"/>
</dbReference>
<dbReference type="InterPro" id="IPR000408">
    <property type="entry name" value="Reg_chr_condens"/>
</dbReference>
<evidence type="ECO:0000313" key="3">
    <source>
        <dbReference type="Proteomes" id="UP001285441"/>
    </source>
</evidence>
<dbReference type="InterPro" id="IPR051553">
    <property type="entry name" value="Ran_GTPase-activating"/>
</dbReference>
<dbReference type="GO" id="GO:0005085">
    <property type="term" value="F:guanyl-nucleotide exchange factor activity"/>
    <property type="evidence" value="ECO:0007669"/>
    <property type="project" value="TreeGrafter"/>
</dbReference>
<dbReference type="GO" id="GO:0005737">
    <property type="term" value="C:cytoplasm"/>
    <property type="evidence" value="ECO:0007669"/>
    <property type="project" value="TreeGrafter"/>
</dbReference>
<dbReference type="Pfam" id="PF00415">
    <property type="entry name" value="RCC1"/>
    <property type="match status" value="1"/>
</dbReference>
<evidence type="ECO:0000313" key="2">
    <source>
        <dbReference type="EMBL" id="KAK3387207.1"/>
    </source>
</evidence>
<sequence>MEELYATGFNAWNQLRFEEGADSSDEPDDISSFTCVLRDDEGIDAVWPFFSYTLESFAGFSDVVQVVAYDTGFAALSSTGQVYTWGDERFAICLGRDTDDDNPAHRPALVEDLQDLPTGRIVKIAAAGYILAALTAGNDLYCWGHPGRSSPTLNGLTDRPSPIDIDDNDIADVGVGESHLIALTSGGQVYVVGDNTNGQLVDSTNSSWTEKFLPNRTEEFG</sequence>
<dbReference type="Pfam" id="PF13540">
    <property type="entry name" value="RCC1_2"/>
    <property type="match status" value="1"/>
</dbReference>
<dbReference type="PANTHER" id="PTHR45982">
    <property type="entry name" value="REGULATOR OF CHROMOSOME CONDENSATION"/>
    <property type="match status" value="1"/>
</dbReference>
<proteinExistence type="predicted"/>
<dbReference type="PANTHER" id="PTHR45982:SF1">
    <property type="entry name" value="REGULATOR OF CHROMOSOME CONDENSATION"/>
    <property type="match status" value="1"/>
</dbReference>
<reference evidence="2" key="1">
    <citation type="journal article" date="2023" name="Mol. Phylogenet. Evol.">
        <title>Genome-scale phylogeny and comparative genomics of the fungal order Sordariales.</title>
        <authorList>
            <person name="Hensen N."/>
            <person name="Bonometti L."/>
            <person name="Westerberg I."/>
            <person name="Brannstrom I.O."/>
            <person name="Guillou S."/>
            <person name="Cros-Aarteil S."/>
            <person name="Calhoun S."/>
            <person name="Haridas S."/>
            <person name="Kuo A."/>
            <person name="Mondo S."/>
            <person name="Pangilinan J."/>
            <person name="Riley R."/>
            <person name="LaButti K."/>
            <person name="Andreopoulos B."/>
            <person name="Lipzen A."/>
            <person name="Chen C."/>
            <person name="Yan M."/>
            <person name="Daum C."/>
            <person name="Ng V."/>
            <person name="Clum A."/>
            <person name="Steindorff A."/>
            <person name="Ohm R.A."/>
            <person name="Martin F."/>
            <person name="Silar P."/>
            <person name="Natvig D.O."/>
            <person name="Lalanne C."/>
            <person name="Gautier V."/>
            <person name="Ament-Velasquez S.L."/>
            <person name="Kruys A."/>
            <person name="Hutchinson M.I."/>
            <person name="Powell A.J."/>
            <person name="Barry K."/>
            <person name="Miller A.N."/>
            <person name="Grigoriev I.V."/>
            <person name="Debuchy R."/>
            <person name="Gladieux P."/>
            <person name="Hiltunen Thoren M."/>
            <person name="Johannesson H."/>
        </authorList>
    </citation>
    <scope>NUCLEOTIDE SEQUENCE</scope>
    <source>
        <strain evidence="2">CBS 232.78</strain>
    </source>
</reference>
<keyword evidence="3" id="KW-1185">Reference proteome</keyword>
<dbReference type="EMBL" id="JAULSW010000003">
    <property type="protein sequence ID" value="KAK3387207.1"/>
    <property type="molecule type" value="Genomic_DNA"/>
</dbReference>
<dbReference type="Proteomes" id="UP001285441">
    <property type="component" value="Unassembled WGS sequence"/>
</dbReference>
<feature type="repeat" description="RCC1" evidence="1">
    <location>
        <begin position="138"/>
        <end position="186"/>
    </location>
</feature>
<dbReference type="Gene3D" id="2.130.10.30">
    <property type="entry name" value="Regulator of chromosome condensation 1/beta-lactamase-inhibitor protein II"/>
    <property type="match status" value="1"/>
</dbReference>
<dbReference type="PROSITE" id="PS50012">
    <property type="entry name" value="RCC1_3"/>
    <property type="match status" value="2"/>
</dbReference>
<evidence type="ECO:0000256" key="1">
    <source>
        <dbReference type="PROSITE-ProRule" id="PRU00235"/>
    </source>
</evidence>
<protein>
    <submittedName>
        <fullName evidence="2">Regulator of chromosome condensation 1/beta-lactamase-inhibitor protein II</fullName>
    </submittedName>
</protein>
<feature type="repeat" description="RCC1" evidence="1">
    <location>
        <begin position="80"/>
        <end position="137"/>
    </location>
</feature>
<dbReference type="AlphaFoldDB" id="A0AAE0NT45"/>
<dbReference type="SUPFAM" id="SSF50985">
    <property type="entry name" value="RCC1/BLIP-II"/>
    <property type="match status" value="1"/>
</dbReference>
<organism evidence="2 3">
    <name type="scientific">Podospora didyma</name>
    <dbReference type="NCBI Taxonomy" id="330526"/>
    <lineage>
        <taxon>Eukaryota</taxon>
        <taxon>Fungi</taxon>
        <taxon>Dikarya</taxon>
        <taxon>Ascomycota</taxon>
        <taxon>Pezizomycotina</taxon>
        <taxon>Sordariomycetes</taxon>
        <taxon>Sordariomycetidae</taxon>
        <taxon>Sordariales</taxon>
        <taxon>Podosporaceae</taxon>
        <taxon>Podospora</taxon>
    </lineage>
</organism>
<name>A0AAE0NT45_9PEZI</name>
<comment type="caution">
    <text evidence="2">The sequence shown here is derived from an EMBL/GenBank/DDBJ whole genome shotgun (WGS) entry which is preliminary data.</text>
</comment>
<reference evidence="2" key="2">
    <citation type="submission" date="2023-06" db="EMBL/GenBank/DDBJ databases">
        <authorList>
            <consortium name="Lawrence Berkeley National Laboratory"/>
            <person name="Haridas S."/>
            <person name="Hensen N."/>
            <person name="Bonometti L."/>
            <person name="Westerberg I."/>
            <person name="Brannstrom I.O."/>
            <person name="Guillou S."/>
            <person name="Cros-Aarteil S."/>
            <person name="Calhoun S."/>
            <person name="Kuo A."/>
            <person name="Mondo S."/>
            <person name="Pangilinan J."/>
            <person name="Riley R."/>
            <person name="LaButti K."/>
            <person name="Andreopoulos B."/>
            <person name="Lipzen A."/>
            <person name="Chen C."/>
            <person name="Yanf M."/>
            <person name="Daum C."/>
            <person name="Ng V."/>
            <person name="Clum A."/>
            <person name="Steindorff A."/>
            <person name="Ohm R."/>
            <person name="Martin F."/>
            <person name="Silar P."/>
            <person name="Natvig D."/>
            <person name="Lalanne C."/>
            <person name="Gautier V."/>
            <person name="Ament-velasquez S.L."/>
            <person name="Kruys A."/>
            <person name="Hutchinson M.I."/>
            <person name="Powell A.J."/>
            <person name="Barry K."/>
            <person name="Miller A.N."/>
            <person name="Grigoriev I.V."/>
            <person name="Debuchy R."/>
            <person name="Gladieux P."/>
            <person name="Thoren M.H."/>
            <person name="Johannesson H."/>
        </authorList>
    </citation>
    <scope>NUCLEOTIDE SEQUENCE</scope>
    <source>
        <strain evidence="2">CBS 232.78</strain>
    </source>
</reference>
<gene>
    <name evidence="2" type="ORF">B0H63DRAFT_521269</name>
</gene>